<keyword evidence="3" id="KW-1185">Reference proteome</keyword>
<dbReference type="AlphaFoldDB" id="A0A1L7XCS5"/>
<organism evidence="2 3">
    <name type="scientific">Phialocephala subalpina</name>
    <dbReference type="NCBI Taxonomy" id="576137"/>
    <lineage>
        <taxon>Eukaryota</taxon>
        <taxon>Fungi</taxon>
        <taxon>Dikarya</taxon>
        <taxon>Ascomycota</taxon>
        <taxon>Pezizomycotina</taxon>
        <taxon>Leotiomycetes</taxon>
        <taxon>Helotiales</taxon>
        <taxon>Mollisiaceae</taxon>
        <taxon>Phialocephala</taxon>
        <taxon>Phialocephala fortinii species complex</taxon>
    </lineage>
</organism>
<protein>
    <recommendedName>
        <fullName evidence="4">Tachykinin family protein</fullName>
    </recommendedName>
</protein>
<feature type="compositionally biased region" description="Basic and acidic residues" evidence="1">
    <location>
        <begin position="1"/>
        <end position="18"/>
    </location>
</feature>
<evidence type="ECO:0000313" key="3">
    <source>
        <dbReference type="Proteomes" id="UP000184330"/>
    </source>
</evidence>
<accession>A0A1L7XCS5</accession>
<dbReference type="OrthoDB" id="4158087at2759"/>
<gene>
    <name evidence="2" type="ORF">PAC_12664</name>
</gene>
<reference evidence="2 3" key="1">
    <citation type="submission" date="2016-03" db="EMBL/GenBank/DDBJ databases">
        <authorList>
            <person name="Ploux O."/>
        </authorList>
    </citation>
    <scope>NUCLEOTIDE SEQUENCE [LARGE SCALE GENOMIC DNA]</scope>
    <source>
        <strain evidence="2 3">UAMH 11012</strain>
    </source>
</reference>
<evidence type="ECO:0000313" key="2">
    <source>
        <dbReference type="EMBL" id="CZR62767.1"/>
    </source>
</evidence>
<feature type="compositionally biased region" description="Basic and acidic residues" evidence="1">
    <location>
        <begin position="57"/>
        <end position="93"/>
    </location>
</feature>
<name>A0A1L7XCS5_9HELO</name>
<dbReference type="PANTHER" id="PTHR37540:SF5">
    <property type="entry name" value="TRANSCRIPTION FACTOR DOMAIN-CONTAINING PROTEIN"/>
    <property type="match status" value="1"/>
</dbReference>
<dbReference type="EMBL" id="FJOG01000021">
    <property type="protein sequence ID" value="CZR62767.1"/>
    <property type="molecule type" value="Genomic_DNA"/>
</dbReference>
<evidence type="ECO:0000256" key="1">
    <source>
        <dbReference type="SAM" id="MobiDB-lite"/>
    </source>
</evidence>
<feature type="region of interest" description="Disordered" evidence="1">
    <location>
        <begin position="1"/>
        <end position="157"/>
    </location>
</feature>
<dbReference type="Proteomes" id="UP000184330">
    <property type="component" value="Unassembled WGS sequence"/>
</dbReference>
<evidence type="ECO:0008006" key="4">
    <source>
        <dbReference type="Google" id="ProtNLM"/>
    </source>
</evidence>
<proteinExistence type="predicted"/>
<feature type="compositionally biased region" description="Polar residues" evidence="1">
    <location>
        <begin position="111"/>
        <end position="124"/>
    </location>
</feature>
<dbReference type="PANTHER" id="PTHR37540">
    <property type="entry name" value="TRANSCRIPTION FACTOR (ACR-2), PUTATIVE-RELATED-RELATED"/>
    <property type="match status" value="1"/>
</dbReference>
<sequence>MAYDKASSHNRDQGHDTILDLSGTTPDGPNDEALGSERASTAPQPVPAEPAGFPFRFIDEFERQNSKEVKREVRAHVRRETHLKQRKLNEASKPKPLSSGRRRILQKKQETPSPLSLQSSSGVDQRQKVEHLLPMANSTLHPPTALENTRHDSDDTEEVPQMDAESQSYASVSFPLSRWQSGNTTPYALLLDDNVPFLQLGAATWPFPQPIRGNGPAISVWMPQKSIPVPDAKSPRPCLLRSSQTVPWIANSVDYLSFKHNVIQWVNRKLLVPDDATSDMTIGVLICLMSWEIARANIQELKLHMDGLFRIISLRGGEPNITSFEHFCWKVSLIDLLVAVLTSSEPRLCFRYQEEILLAPTVNRSLGRLQIPDSPLHGNDPFEFVLAGSAFCEDAVLLVQFMSDLTRGTWREDSPLVKPEVEQDWNDPSNTLSRIVYATSSIYRKAFEDPPIPFSSPSNTDALTTICRCLEDTRNDETWTEYPGILLWIVLTAMAAAVNQPQCSFFAMFVFRVGTSAAWWGPREARMAIMNFLRVKRRSEGLH</sequence>